<dbReference type="OrthoDB" id="7328659at2"/>
<protein>
    <recommendedName>
        <fullName evidence="4">AB hydrolase-1 domain-containing protein</fullName>
    </recommendedName>
</protein>
<evidence type="ECO:0000313" key="3">
    <source>
        <dbReference type="Proteomes" id="UP000198729"/>
    </source>
</evidence>
<dbReference type="RefSeq" id="WP_090288700.1">
    <property type="nucleotide sequence ID" value="NZ_FMWO01000111.1"/>
</dbReference>
<evidence type="ECO:0000256" key="1">
    <source>
        <dbReference type="SAM" id="SignalP"/>
    </source>
</evidence>
<evidence type="ECO:0000313" key="2">
    <source>
        <dbReference type="EMBL" id="SCZ87213.1"/>
    </source>
</evidence>
<dbReference type="Proteomes" id="UP000198729">
    <property type="component" value="Unassembled WGS sequence"/>
</dbReference>
<keyword evidence="3" id="KW-1185">Reference proteome</keyword>
<dbReference type="PANTHER" id="PTHR30035">
    <property type="entry name" value="LIPOPROTEIN VACJ-RELATED"/>
    <property type="match status" value="1"/>
</dbReference>
<dbReference type="PANTHER" id="PTHR30035:SF1">
    <property type="entry name" value="AB HYDROLASE-1 DOMAIN-CONTAINING PROTEIN"/>
    <property type="match status" value="1"/>
</dbReference>
<dbReference type="SUPFAM" id="SSF53474">
    <property type="entry name" value="alpha/beta-Hydrolases"/>
    <property type="match status" value="1"/>
</dbReference>
<accession>A0A1G5SJ15</accession>
<dbReference type="Gene3D" id="3.40.50.1820">
    <property type="entry name" value="alpha/beta hydrolase"/>
    <property type="match status" value="1"/>
</dbReference>
<dbReference type="STRING" id="51642.NSMM_980030"/>
<gene>
    <name evidence="2" type="ORF">NSMM_980030</name>
</gene>
<dbReference type="InterPro" id="IPR029058">
    <property type="entry name" value="AB_hydrolase_fold"/>
</dbReference>
<evidence type="ECO:0008006" key="4">
    <source>
        <dbReference type="Google" id="ProtNLM"/>
    </source>
</evidence>
<keyword evidence="1" id="KW-0732">Signal</keyword>
<dbReference type="GO" id="GO:0016020">
    <property type="term" value="C:membrane"/>
    <property type="evidence" value="ECO:0007669"/>
    <property type="project" value="InterPro"/>
</dbReference>
<organism evidence="2 3">
    <name type="scientific">Nitrosomonas mobilis</name>
    <dbReference type="NCBI Taxonomy" id="51642"/>
    <lineage>
        <taxon>Bacteria</taxon>
        <taxon>Pseudomonadati</taxon>
        <taxon>Pseudomonadota</taxon>
        <taxon>Betaproteobacteria</taxon>
        <taxon>Nitrosomonadales</taxon>
        <taxon>Nitrosomonadaceae</taxon>
        <taxon>Nitrosomonas</taxon>
    </lineage>
</organism>
<dbReference type="EMBL" id="FMWO01000111">
    <property type="protein sequence ID" value="SCZ87213.1"/>
    <property type="molecule type" value="Genomic_DNA"/>
</dbReference>
<name>A0A1G5SJ15_9PROT</name>
<proteinExistence type="predicted"/>
<dbReference type="AlphaFoldDB" id="A0A1G5SJ15"/>
<reference evidence="2 3" key="1">
    <citation type="submission" date="2016-10" db="EMBL/GenBank/DDBJ databases">
        <authorList>
            <person name="de Groot N.N."/>
        </authorList>
    </citation>
    <scope>NUCLEOTIDE SEQUENCE [LARGE SCALE GENOMIC DNA]</scope>
    <source>
        <strain evidence="2">1</strain>
    </source>
</reference>
<dbReference type="InterPro" id="IPR007428">
    <property type="entry name" value="MlaA"/>
</dbReference>
<feature type="signal peptide" evidence="1">
    <location>
        <begin position="1"/>
        <end position="23"/>
    </location>
</feature>
<feature type="chain" id="PRO_5011712098" description="AB hydrolase-1 domain-containing protein" evidence="1">
    <location>
        <begin position="24"/>
        <end position="423"/>
    </location>
</feature>
<sequence length="423" mass="48017">MKKILICISSFFVLTGVYSNSSAYEYPIKDPFVATIIGTSEAFKAEVPENVNVKTKKLKVFKDRKTPDIFWYDENLKYFLAPQKGAAPLIFVIAGAGSDYNSSKINMLLRVFYQAGFHVVTLSSPTHPSFIVSASSNSVPGNLQEDSEDLYNVMELVWEDIRNDLAVTEFHLTGYSLGGAQSAFISKIDEGRKTFNFNKVLMINPPVNLFNSVRIFDDLLVNNLPGGLDKMDEFMAETMDLLSEIYVMGDFVDINEEFFYEVFKTLKATPEKLAAIIGITFRIFAADMYFVSDVVRKGGYIVPQSLALTSTSSLTDYMSVSFRISFLDYFNEYFYPYFQAKYPNLSKQDLIASTSLKSIEDYLISSKKIGLMTNQDDFILASDELDYLKRIFKSRAKIYPTGGHLGNIDYKDNVEYMLNFFKH</sequence>